<dbReference type="SUPFAM" id="SSF52091">
    <property type="entry name" value="SpoIIaa-like"/>
    <property type="match status" value="2"/>
</dbReference>
<gene>
    <name evidence="1" type="ORF">FHR23_002179</name>
</gene>
<proteinExistence type="predicted"/>
<dbReference type="Proteomes" id="UP000554342">
    <property type="component" value="Unassembled WGS sequence"/>
</dbReference>
<accession>A0A840YZJ7</accession>
<evidence type="ECO:0000313" key="1">
    <source>
        <dbReference type="EMBL" id="MBB5719241.1"/>
    </source>
</evidence>
<dbReference type="AlphaFoldDB" id="A0A840YZJ7"/>
<comment type="caution">
    <text evidence="1">The sequence shown here is derived from an EMBL/GenBank/DDBJ whole genome shotgun (WGS) entry which is preliminary data.</text>
</comment>
<protein>
    <recommendedName>
        <fullName evidence="3">STAS/SEC14 domain-containing protein</fullName>
    </recommendedName>
</protein>
<name>A0A840YZJ7_9SPHN</name>
<evidence type="ECO:0008006" key="3">
    <source>
        <dbReference type="Google" id="ProtNLM"/>
    </source>
</evidence>
<organism evidence="1 2">
    <name type="scientific">Stakelama sediminis</name>
    <dbReference type="NCBI Taxonomy" id="463200"/>
    <lineage>
        <taxon>Bacteria</taxon>
        <taxon>Pseudomonadati</taxon>
        <taxon>Pseudomonadota</taxon>
        <taxon>Alphaproteobacteria</taxon>
        <taxon>Sphingomonadales</taxon>
        <taxon>Sphingomonadaceae</taxon>
        <taxon>Stakelama</taxon>
    </lineage>
</organism>
<evidence type="ECO:0000313" key="2">
    <source>
        <dbReference type="Proteomes" id="UP000554342"/>
    </source>
</evidence>
<sequence length="245" mass="26935">MIDIDFHTRGLAILRPEGALSKSDFEALARAIDTHINETDTIPNLVIRVDRLPHWDSIGALSQHLHLIREHGAIIAKVAVVGDSPLLTLAPEIAGHFVKATIRRFPADKFEAAKAWALAADDDPGRFEEIDGLPADVIAIRAVGVITAQDYRDTLIPMVEAKLKTHDTIKCLVVLDSDYAAYSGDAAWEDMKLGIRHWNAFRRIAVVSDIGWIVKAVRLFAPIMPGAVKTFPVAELDAAKAWVVR</sequence>
<dbReference type="InterPro" id="IPR036513">
    <property type="entry name" value="STAS_dom_sf"/>
</dbReference>
<dbReference type="EMBL" id="JACIJI010000003">
    <property type="protein sequence ID" value="MBB5719241.1"/>
    <property type="molecule type" value="Genomic_DNA"/>
</dbReference>
<dbReference type="InterPro" id="IPR038396">
    <property type="entry name" value="SpoIIAA-like_sf"/>
</dbReference>
<dbReference type="InterPro" id="IPR021866">
    <property type="entry name" value="SpoIIAA-like"/>
</dbReference>
<dbReference type="RefSeq" id="WP_184003762.1">
    <property type="nucleotide sequence ID" value="NZ_BAABIF010000012.1"/>
</dbReference>
<reference evidence="1 2" key="1">
    <citation type="submission" date="2020-08" db="EMBL/GenBank/DDBJ databases">
        <title>Genomic Encyclopedia of Type Strains, Phase IV (KMG-IV): sequencing the most valuable type-strain genomes for metagenomic binning, comparative biology and taxonomic classification.</title>
        <authorList>
            <person name="Goeker M."/>
        </authorList>
    </citation>
    <scope>NUCLEOTIDE SEQUENCE [LARGE SCALE GENOMIC DNA]</scope>
    <source>
        <strain evidence="1 2">DSM 27203</strain>
    </source>
</reference>
<keyword evidence="2" id="KW-1185">Reference proteome</keyword>
<dbReference type="Gene3D" id="3.40.50.10600">
    <property type="entry name" value="SpoIIaa-like domains"/>
    <property type="match status" value="2"/>
</dbReference>
<dbReference type="Pfam" id="PF11964">
    <property type="entry name" value="SpoIIAA-like"/>
    <property type="match status" value="2"/>
</dbReference>